<dbReference type="GO" id="GO:0080164">
    <property type="term" value="P:regulation of nitric oxide metabolic process"/>
    <property type="evidence" value="ECO:0007669"/>
    <property type="project" value="TreeGrafter"/>
</dbReference>
<dbReference type="GO" id="GO:0008237">
    <property type="term" value="F:metallopeptidase activity"/>
    <property type="evidence" value="ECO:0007669"/>
    <property type="project" value="UniProtKB-KW"/>
</dbReference>
<keyword evidence="3" id="KW-0378">Hydrolase</keyword>
<dbReference type="SMART" id="SM01154">
    <property type="entry name" value="DUF1704"/>
    <property type="match status" value="1"/>
</dbReference>
<evidence type="ECO:0000256" key="1">
    <source>
        <dbReference type="ARBA" id="ARBA00001947"/>
    </source>
</evidence>
<dbReference type="Pfam" id="PF08014">
    <property type="entry name" value="MATCAP"/>
    <property type="match status" value="1"/>
</dbReference>
<dbReference type="AlphaFoldDB" id="A0A1N6DWD4"/>
<feature type="compositionally biased region" description="Basic and acidic residues" evidence="5">
    <location>
        <begin position="46"/>
        <end position="55"/>
    </location>
</feature>
<dbReference type="Proteomes" id="UP000184699">
    <property type="component" value="Unassembled WGS sequence"/>
</dbReference>
<dbReference type="EMBL" id="FSRJ01000001">
    <property type="protein sequence ID" value="SIN75096.1"/>
    <property type="molecule type" value="Genomic_DNA"/>
</dbReference>
<dbReference type="PANTHER" id="PTHR31817">
    <property type="match status" value="1"/>
</dbReference>
<dbReference type="InterPro" id="IPR012548">
    <property type="entry name" value="MATCAP"/>
</dbReference>
<comment type="cofactor">
    <cofactor evidence="1">
        <name>Zn(2+)</name>
        <dbReference type="ChEBI" id="CHEBI:29105"/>
    </cofactor>
</comment>
<feature type="compositionally biased region" description="Basic and acidic residues" evidence="5">
    <location>
        <begin position="1"/>
        <end position="12"/>
    </location>
</feature>
<accession>A0A1N6DWD4</accession>
<evidence type="ECO:0000313" key="6">
    <source>
        <dbReference type="EMBL" id="SIN75096.1"/>
    </source>
</evidence>
<dbReference type="PANTHER" id="PTHR31817:SF0">
    <property type="entry name" value="CHROMOSOME UNDETERMINED SCAFFOLD_67, WHOLE GENOME SHOTGUN SEQUENCE"/>
    <property type="match status" value="1"/>
</dbReference>
<reference evidence="7" key="1">
    <citation type="submission" date="2016-11" db="EMBL/GenBank/DDBJ databases">
        <authorList>
            <person name="Varghese N."/>
            <person name="Submissions S."/>
        </authorList>
    </citation>
    <scope>NUCLEOTIDE SEQUENCE [LARGE SCALE GENOMIC DNA]</scope>
    <source>
        <strain evidence="7">DSM 8595</strain>
    </source>
</reference>
<evidence type="ECO:0000256" key="5">
    <source>
        <dbReference type="SAM" id="MobiDB-lite"/>
    </source>
</evidence>
<proteinExistence type="predicted"/>
<evidence type="ECO:0000256" key="3">
    <source>
        <dbReference type="ARBA" id="ARBA00022801"/>
    </source>
</evidence>
<keyword evidence="2" id="KW-0645">Protease</keyword>
<keyword evidence="7" id="KW-1185">Reference proteome</keyword>
<name>A0A1N6DWD4_9MICO</name>
<evidence type="ECO:0000256" key="2">
    <source>
        <dbReference type="ARBA" id="ARBA00022670"/>
    </source>
</evidence>
<sequence>MSDRADRPDHAGEIVNPEDLPAQFELPEQAGVARDGIAEDAATRPGDPEGEHVHEMSSPTEQLAPALDIDARLTEIERRVNLLVNVTPLNAAEAWADFERSDFGTAPTLRLRPLEFDPDLVQRDLYDLEVENVDDPALHTLFRAKRDEIARQITALEDRDTSRFLYGSLQLYGTVATPLAVAAEELLETIPPQAPSTQTVTAGAFADAARAEFERYRAVYPDFPVSVEVRADVSELMVSFGRLLIPESAAFRADRVEPLLHHEVGTHVVTYQNGARQPLTLLTIGLPGYDETQEGLAVLAEYLTGGLDPRRLRVLAARVVAVGKMLDGADFLDIFESLRTDHRIPARTAWSIAIRVVVGGGSVKDAIYLRGITRILDALAEGSRLDVLLVGKLALDHIPLVQDLLDREVLDAPWIRPRWLDVPGAQERLERLRAGATVTDLYEGDVAA</sequence>
<organism evidence="6 7">
    <name type="scientific">Agromyces cerinus subsp. cerinus</name>
    <dbReference type="NCBI Taxonomy" id="232089"/>
    <lineage>
        <taxon>Bacteria</taxon>
        <taxon>Bacillati</taxon>
        <taxon>Actinomycetota</taxon>
        <taxon>Actinomycetes</taxon>
        <taxon>Micrococcales</taxon>
        <taxon>Microbacteriaceae</taxon>
        <taxon>Agromyces</taxon>
    </lineage>
</organism>
<feature type="region of interest" description="Disordered" evidence="5">
    <location>
        <begin position="1"/>
        <end position="59"/>
    </location>
</feature>
<dbReference type="STRING" id="232089.SAMN05443544_0816"/>
<dbReference type="GO" id="GO:0006508">
    <property type="term" value="P:proteolysis"/>
    <property type="evidence" value="ECO:0007669"/>
    <property type="project" value="UniProtKB-KW"/>
</dbReference>
<dbReference type="RefSeq" id="WP_234980725.1">
    <property type="nucleotide sequence ID" value="NZ_FSRJ01000001.1"/>
</dbReference>
<gene>
    <name evidence="6" type="ORF">SAMN05443544_0816</name>
</gene>
<keyword evidence="4" id="KW-0482">Metalloprotease</keyword>
<evidence type="ECO:0000313" key="7">
    <source>
        <dbReference type="Proteomes" id="UP000184699"/>
    </source>
</evidence>
<evidence type="ECO:0000256" key="4">
    <source>
        <dbReference type="ARBA" id="ARBA00023049"/>
    </source>
</evidence>
<evidence type="ECO:0008006" key="8">
    <source>
        <dbReference type="Google" id="ProtNLM"/>
    </source>
</evidence>
<protein>
    <recommendedName>
        <fullName evidence="8">DUF1704 domain-containing protein</fullName>
    </recommendedName>
</protein>